<keyword evidence="3" id="KW-0285">Flavoprotein</keyword>
<dbReference type="EMBL" id="JAFBWN010000019">
    <property type="protein sequence ID" value="MBM2356705.1"/>
    <property type="molecule type" value="Genomic_DNA"/>
</dbReference>
<organism evidence="7 8">
    <name type="scientific">Pseudosulfitobacter pseudonitzschiae</name>
    <dbReference type="NCBI Taxonomy" id="1402135"/>
    <lineage>
        <taxon>Bacteria</taxon>
        <taxon>Pseudomonadati</taxon>
        <taxon>Pseudomonadota</taxon>
        <taxon>Alphaproteobacteria</taxon>
        <taxon>Rhodobacterales</taxon>
        <taxon>Roseobacteraceae</taxon>
        <taxon>Pseudosulfitobacter</taxon>
    </lineage>
</organism>
<comment type="similarity">
    <text evidence="2">Belongs to the FAD-dependent glycerol-3-phosphate dehydrogenase family.</text>
</comment>
<comment type="caution">
    <text evidence="7">The sequence shown here is derived from an EMBL/GenBank/DDBJ whole genome shotgun (WGS) entry which is preliminary data.</text>
</comment>
<evidence type="ECO:0000256" key="4">
    <source>
        <dbReference type="ARBA" id="ARBA00022827"/>
    </source>
</evidence>
<dbReference type="InterPro" id="IPR006076">
    <property type="entry name" value="FAD-dep_OxRdtase"/>
</dbReference>
<evidence type="ECO:0000256" key="1">
    <source>
        <dbReference type="ARBA" id="ARBA00001974"/>
    </source>
</evidence>
<evidence type="ECO:0000256" key="5">
    <source>
        <dbReference type="ARBA" id="ARBA00023002"/>
    </source>
</evidence>
<name>A0A9Q2NR36_9RHOB</name>
<dbReference type="SUPFAM" id="SSF54373">
    <property type="entry name" value="FAD-linked reductases, C-terminal domain"/>
    <property type="match status" value="1"/>
</dbReference>
<feature type="domain" description="FAD dependent oxidoreductase" evidence="6">
    <location>
        <begin position="15"/>
        <end position="360"/>
    </location>
</feature>
<protein>
    <submittedName>
        <fullName evidence="7">FAD-dependent oxidoreductase</fullName>
    </submittedName>
</protein>
<evidence type="ECO:0000256" key="3">
    <source>
        <dbReference type="ARBA" id="ARBA00022630"/>
    </source>
</evidence>
<evidence type="ECO:0000313" key="8">
    <source>
        <dbReference type="Proteomes" id="UP000809337"/>
    </source>
</evidence>
<sequence length="507" mass="55877">MNQNPPPECCAQIFDAVIVGGGVNGTAALRELAGAGYKVLLVEAEDLGSGASGRSSRMLHCGLRYLENPEPVRNAIRHPIRFARALHMARDAMQARAELAQDQTVGTRAIELSFPVWRDGPFPRWQLDAGLRLLWLIGPSGVPLDIRSRDASAARAHPVGRHLRDRDRLRGMVSFREYLFTEPERLCIDNALDAEAHGARLRLMTRAELRGRDANGLWRVGLDGADDSTEVRARMVLNMAGSWADELANFGKRLVRGTKGAHIIVRLPEGFADRGIATVHRGGYPFYGLPLGQDRFYFGPTETPFEGDARNVHADRADLEFLLGEANHLLPGLGLTLKHVEQCWAGVRPLTEDAQRPMGARERKVHDLSLQGFENVLAMTAGPVMSLRSAGRRMLSEVAARIGPPKARPKVSLGHTTQAPTDAVTLAVTHEHAPDLYAVLARRTGAIWSGMVSREDATQAADTIAPLFGWTDIRKASEIEAFLKRQETEFCVPQHDRKRPDQPAMRP</sequence>
<dbReference type="Gene3D" id="1.10.8.870">
    <property type="entry name" value="Alpha-glycerophosphate oxidase, cap domain"/>
    <property type="match status" value="1"/>
</dbReference>
<evidence type="ECO:0000313" key="7">
    <source>
        <dbReference type="EMBL" id="MBM2356705.1"/>
    </source>
</evidence>
<dbReference type="Pfam" id="PF01266">
    <property type="entry name" value="DAO"/>
    <property type="match status" value="1"/>
</dbReference>
<comment type="cofactor">
    <cofactor evidence="1">
        <name>FAD</name>
        <dbReference type="ChEBI" id="CHEBI:57692"/>
    </cofactor>
</comment>
<evidence type="ECO:0000256" key="2">
    <source>
        <dbReference type="ARBA" id="ARBA00007330"/>
    </source>
</evidence>
<dbReference type="PANTHER" id="PTHR11985">
    <property type="entry name" value="GLYCEROL-3-PHOSPHATE DEHYDROGENASE"/>
    <property type="match status" value="1"/>
</dbReference>
<dbReference type="PANTHER" id="PTHR11985:SF15">
    <property type="entry name" value="GLYCEROL-3-PHOSPHATE DEHYDROGENASE, MITOCHONDRIAL"/>
    <property type="match status" value="1"/>
</dbReference>
<accession>A0A9Q2NR36</accession>
<dbReference type="GO" id="GO:0046168">
    <property type="term" value="P:glycerol-3-phosphate catabolic process"/>
    <property type="evidence" value="ECO:0007669"/>
    <property type="project" value="TreeGrafter"/>
</dbReference>
<dbReference type="PRINTS" id="PR01001">
    <property type="entry name" value="FADG3PDH"/>
</dbReference>
<gene>
    <name evidence="7" type="ORF">JQX14_19305</name>
</gene>
<dbReference type="InterPro" id="IPR038299">
    <property type="entry name" value="DAO_C_sf"/>
</dbReference>
<dbReference type="RefSeq" id="WP_231035592.1">
    <property type="nucleotide sequence ID" value="NZ_JAJNGX010000019.1"/>
</dbReference>
<reference evidence="7" key="1">
    <citation type="submission" date="2021-01" db="EMBL/GenBank/DDBJ databases">
        <title>Diatom-associated Roseobacters Show Island Model of Population Structure.</title>
        <authorList>
            <person name="Qu L."/>
            <person name="Feng X."/>
            <person name="Chen Y."/>
            <person name="Li L."/>
            <person name="Wang X."/>
            <person name="Hu Z."/>
            <person name="Wang H."/>
            <person name="Luo H."/>
        </authorList>
    </citation>
    <scope>NUCLEOTIDE SEQUENCE</scope>
    <source>
        <strain evidence="7">SM26-45</strain>
    </source>
</reference>
<keyword evidence="5" id="KW-0560">Oxidoreductase</keyword>
<dbReference type="Gene3D" id="3.50.50.60">
    <property type="entry name" value="FAD/NAD(P)-binding domain"/>
    <property type="match status" value="1"/>
</dbReference>
<dbReference type="AlphaFoldDB" id="A0A9Q2NR36"/>
<dbReference type="InterPro" id="IPR036188">
    <property type="entry name" value="FAD/NAD-bd_sf"/>
</dbReference>
<dbReference type="Gene3D" id="3.30.9.10">
    <property type="entry name" value="D-Amino Acid Oxidase, subunit A, domain 2"/>
    <property type="match status" value="1"/>
</dbReference>
<evidence type="ECO:0000259" key="6">
    <source>
        <dbReference type="Pfam" id="PF01266"/>
    </source>
</evidence>
<dbReference type="SUPFAM" id="SSF51905">
    <property type="entry name" value="FAD/NAD(P)-binding domain"/>
    <property type="match status" value="1"/>
</dbReference>
<dbReference type="Proteomes" id="UP000809337">
    <property type="component" value="Unassembled WGS sequence"/>
</dbReference>
<proteinExistence type="inferred from homology"/>
<dbReference type="InterPro" id="IPR000447">
    <property type="entry name" value="G3P_DH_FAD-dep"/>
</dbReference>
<dbReference type="GO" id="GO:0004368">
    <property type="term" value="F:glycerol-3-phosphate dehydrogenase (quinone) activity"/>
    <property type="evidence" value="ECO:0007669"/>
    <property type="project" value="InterPro"/>
</dbReference>
<keyword evidence="4" id="KW-0274">FAD</keyword>